<keyword evidence="3" id="KW-1185">Reference proteome</keyword>
<reference evidence="2 3" key="1">
    <citation type="submission" date="2020-08" db="EMBL/GenBank/DDBJ databases">
        <title>Genomic Encyclopedia of Type Strains, Phase III (KMG-III): the genomes of soil and plant-associated and newly described type strains.</title>
        <authorList>
            <person name="Whitman W."/>
        </authorList>
    </citation>
    <scope>NUCLEOTIDE SEQUENCE [LARGE SCALE GENOMIC DNA]</scope>
    <source>
        <strain evidence="2 3">CECT 5862</strain>
    </source>
</reference>
<feature type="region of interest" description="Disordered" evidence="1">
    <location>
        <begin position="1"/>
        <end position="55"/>
    </location>
</feature>
<dbReference type="AlphaFoldDB" id="A0A7W5B3U1"/>
<evidence type="ECO:0000256" key="1">
    <source>
        <dbReference type="SAM" id="MobiDB-lite"/>
    </source>
</evidence>
<proteinExistence type="predicted"/>
<organism evidence="2 3">
    <name type="scientific">Paenibacillus phyllosphaerae</name>
    <dbReference type="NCBI Taxonomy" id="274593"/>
    <lineage>
        <taxon>Bacteria</taxon>
        <taxon>Bacillati</taxon>
        <taxon>Bacillota</taxon>
        <taxon>Bacilli</taxon>
        <taxon>Bacillales</taxon>
        <taxon>Paenibacillaceae</taxon>
        <taxon>Paenibacillus</taxon>
    </lineage>
</organism>
<protein>
    <submittedName>
        <fullName evidence="2">Uncharacterized protein</fullName>
    </submittedName>
</protein>
<dbReference type="Proteomes" id="UP000570361">
    <property type="component" value="Unassembled WGS sequence"/>
</dbReference>
<accession>A0A7W5B3U1</accession>
<dbReference type="EMBL" id="JACHXK010000023">
    <property type="protein sequence ID" value="MBB3113899.1"/>
    <property type="molecule type" value="Genomic_DNA"/>
</dbReference>
<dbReference type="RefSeq" id="WP_183603965.1">
    <property type="nucleotide sequence ID" value="NZ_JACHXK010000023.1"/>
</dbReference>
<sequence>MTEEVKPVLNEEAAEQKQPEIEDIPETLEREDMENVQGGWGAAGGKQSRPKVRTA</sequence>
<name>A0A7W5B3U1_9BACL</name>
<evidence type="ECO:0000313" key="2">
    <source>
        <dbReference type="EMBL" id="MBB3113899.1"/>
    </source>
</evidence>
<gene>
    <name evidence="2" type="ORF">FHS18_006014</name>
</gene>
<comment type="caution">
    <text evidence="2">The sequence shown here is derived from an EMBL/GenBank/DDBJ whole genome shotgun (WGS) entry which is preliminary data.</text>
</comment>
<feature type="compositionally biased region" description="Acidic residues" evidence="1">
    <location>
        <begin position="21"/>
        <end position="34"/>
    </location>
</feature>
<evidence type="ECO:0000313" key="3">
    <source>
        <dbReference type="Proteomes" id="UP000570361"/>
    </source>
</evidence>